<sequence length="209" mass="24248">MQEKPDYYECLDVEKSLSVDEIRKSYIALALKWHPDKNKLGRKRAEKVFIEISEAFFVLSNNVLRLIYDEDGIGEAIRNCKKYNLNEFSLQNALEVFNNAYRNRDPITACLEDENWYENNELFTGGLMKNKNIERFKGKNTLETEVIETSMSKYTSSPRSVEKTVKTVIVERGGKRVKKTITTVLRADGTQEIIEEEKEEPIVKLALHD</sequence>
<feature type="domain" description="J" evidence="1">
    <location>
        <begin position="6"/>
        <end position="72"/>
    </location>
</feature>
<organism evidence="2 3">
    <name type="scientific">Stentor coeruleus</name>
    <dbReference type="NCBI Taxonomy" id="5963"/>
    <lineage>
        <taxon>Eukaryota</taxon>
        <taxon>Sar</taxon>
        <taxon>Alveolata</taxon>
        <taxon>Ciliophora</taxon>
        <taxon>Postciliodesmatophora</taxon>
        <taxon>Heterotrichea</taxon>
        <taxon>Heterotrichida</taxon>
        <taxon>Stentoridae</taxon>
        <taxon>Stentor</taxon>
    </lineage>
</organism>
<protein>
    <recommendedName>
        <fullName evidence="1">J domain-containing protein</fullName>
    </recommendedName>
</protein>
<dbReference type="EMBL" id="MPUH01000702">
    <property type="protein sequence ID" value="OMJ75231.1"/>
    <property type="molecule type" value="Genomic_DNA"/>
</dbReference>
<dbReference type="GO" id="GO:0030544">
    <property type="term" value="F:Hsp70 protein binding"/>
    <property type="evidence" value="ECO:0007669"/>
    <property type="project" value="InterPro"/>
</dbReference>
<dbReference type="SUPFAM" id="SSF46565">
    <property type="entry name" value="Chaperone J-domain"/>
    <property type="match status" value="1"/>
</dbReference>
<dbReference type="PANTHER" id="PTHR45168:SF3">
    <property type="entry name" value="DNAJ HEAT SHOCK PROTEIN FAMILY (HSP40) MEMBER B2"/>
    <property type="match status" value="1"/>
</dbReference>
<dbReference type="InterPro" id="IPR043183">
    <property type="entry name" value="DNJB2/6-like"/>
</dbReference>
<dbReference type="CDD" id="cd06257">
    <property type="entry name" value="DnaJ"/>
    <property type="match status" value="1"/>
</dbReference>
<dbReference type="AlphaFoldDB" id="A0A1R2BEP3"/>
<dbReference type="InterPro" id="IPR001623">
    <property type="entry name" value="DnaJ_domain"/>
</dbReference>
<dbReference type="InterPro" id="IPR036869">
    <property type="entry name" value="J_dom_sf"/>
</dbReference>
<accession>A0A1R2BEP3</accession>
<dbReference type="Gene3D" id="1.10.287.110">
    <property type="entry name" value="DnaJ domain"/>
    <property type="match status" value="1"/>
</dbReference>
<keyword evidence="3" id="KW-1185">Reference proteome</keyword>
<dbReference type="PRINTS" id="PR00625">
    <property type="entry name" value="JDOMAIN"/>
</dbReference>
<dbReference type="Pfam" id="PF00226">
    <property type="entry name" value="DnaJ"/>
    <property type="match status" value="1"/>
</dbReference>
<evidence type="ECO:0000313" key="2">
    <source>
        <dbReference type="EMBL" id="OMJ75231.1"/>
    </source>
</evidence>
<dbReference type="SMART" id="SM00271">
    <property type="entry name" value="DnaJ"/>
    <property type="match status" value="1"/>
</dbReference>
<dbReference type="PROSITE" id="PS50076">
    <property type="entry name" value="DNAJ_2"/>
    <property type="match status" value="1"/>
</dbReference>
<comment type="caution">
    <text evidence="2">The sequence shown here is derived from an EMBL/GenBank/DDBJ whole genome shotgun (WGS) entry which is preliminary data.</text>
</comment>
<dbReference type="GO" id="GO:0051082">
    <property type="term" value="F:unfolded protein binding"/>
    <property type="evidence" value="ECO:0007669"/>
    <property type="project" value="InterPro"/>
</dbReference>
<gene>
    <name evidence="2" type="ORF">SteCoe_25671</name>
</gene>
<dbReference type="Proteomes" id="UP000187209">
    <property type="component" value="Unassembled WGS sequence"/>
</dbReference>
<name>A0A1R2BEP3_9CILI</name>
<evidence type="ECO:0000313" key="3">
    <source>
        <dbReference type="Proteomes" id="UP000187209"/>
    </source>
</evidence>
<proteinExistence type="predicted"/>
<dbReference type="OrthoDB" id="10250354at2759"/>
<dbReference type="PANTHER" id="PTHR45168">
    <property type="entry name" value="DNAJ HOMOLOG SUBFAMILY B MEMBER 2"/>
    <property type="match status" value="1"/>
</dbReference>
<evidence type="ECO:0000259" key="1">
    <source>
        <dbReference type="PROSITE" id="PS50076"/>
    </source>
</evidence>
<reference evidence="2 3" key="1">
    <citation type="submission" date="2016-11" db="EMBL/GenBank/DDBJ databases">
        <title>The macronuclear genome of Stentor coeruleus: a giant cell with tiny introns.</title>
        <authorList>
            <person name="Slabodnick M."/>
            <person name="Ruby J.G."/>
            <person name="Reiff S.B."/>
            <person name="Swart E.C."/>
            <person name="Gosai S."/>
            <person name="Prabakaran S."/>
            <person name="Witkowska E."/>
            <person name="Larue G.E."/>
            <person name="Fisher S."/>
            <person name="Freeman R.M."/>
            <person name="Gunawardena J."/>
            <person name="Chu W."/>
            <person name="Stover N.A."/>
            <person name="Gregory B.D."/>
            <person name="Nowacki M."/>
            <person name="Derisi J."/>
            <person name="Roy S.W."/>
            <person name="Marshall W.F."/>
            <person name="Sood P."/>
        </authorList>
    </citation>
    <scope>NUCLEOTIDE SEQUENCE [LARGE SCALE GENOMIC DNA]</scope>
    <source>
        <strain evidence="2">WM001</strain>
    </source>
</reference>